<dbReference type="GO" id="GO:0043083">
    <property type="term" value="C:synaptic cleft"/>
    <property type="evidence" value="ECO:0007669"/>
    <property type="project" value="UniProtKB-SubCell"/>
</dbReference>
<protein>
    <recommendedName>
        <fullName evidence="3">Synaptic plasticity regulator PANTS</fullName>
    </recommendedName>
    <alternativeName>
        <fullName evidence="4">Plasticity-associated neural transcript short</fullName>
    </alternativeName>
</protein>
<evidence type="ECO:0000256" key="3">
    <source>
        <dbReference type="ARBA" id="ARBA00044072"/>
    </source>
</evidence>
<proteinExistence type="inferred from homology"/>
<evidence type="ECO:0000256" key="1">
    <source>
        <dbReference type="ARBA" id="ARBA00006412"/>
    </source>
</evidence>
<dbReference type="AlphaFoldDB" id="A0A131YPR4"/>
<dbReference type="PANTHER" id="PTHR28052">
    <property type="entry name" value="UPF0545 PROTEIN C22ORF39"/>
    <property type="match status" value="1"/>
</dbReference>
<accession>A0A131YPR4</accession>
<evidence type="ECO:0000313" key="5">
    <source>
        <dbReference type="EMBL" id="JAP79891.1"/>
    </source>
</evidence>
<dbReference type="Pfam" id="PF11326">
    <property type="entry name" value="PANTS-like"/>
    <property type="match status" value="1"/>
</dbReference>
<name>A0A131YPR4_RHIAP</name>
<sequence length="152" mass="17543">MATPSASLRSETASVAPENVEGIPLNAWMVRPCEWYSEELSDCKSIRGRFHQYFIDGTTLDCSQWRKDFDNCLLWRKNKDVDALNAVVKSEEKRKHDRLKASRDNDVWQLRSKPPEDWNAPVPEWMAKKFEQSYLAAAAKKEREGKSSCCIS</sequence>
<reference evidence="5" key="1">
    <citation type="journal article" date="2016" name="Ticks Tick Borne Dis.">
        <title>De novo assembly and annotation of the salivary gland transcriptome of Rhipicephalus appendiculatus male and female ticks during blood feeding.</title>
        <authorList>
            <person name="de Castro M.H."/>
            <person name="de Klerk D."/>
            <person name="Pienaar R."/>
            <person name="Latif A.A."/>
            <person name="Rees D.J."/>
            <person name="Mans B.J."/>
        </authorList>
    </citation>
    <scope>NUCLEOTIDE SEQUENCE</scope>
    <source>
        <tissue evidence="5">Salivary glands</tissue>
    </source>
</reference>
<evidence type="ECO:0000256" key="4">
    <source>
        <dbReference type="ARBA" id="ARBA00044235"/>
    </source>
</evidence>
<dbReference type="EMBL" id="GEDV01008666">
    <property type="protein sequence ID" value="JAP79891.1"/>
    <property type="molecule type" value="Transcribed_RNA"/>
</dbReference>
<dbReference type="InterPro" id="IPR021475">
    <property type="entry name" value="Pants/Emi1-like"/>
</dbReference>
<comment type="similarity">
    <text evidence="1">Belongs to the UPF0545 family.</text>
</comment>
<dbReference type="PANTHER" id="PTHR28052:SF1">
    <property type="entry name" value="UPF0545 PROTEIN C22ORF39"/>
    <property type="match status" value="1"/>
</dbReference>
<evidence type="ECO:0000256" key="2">
    <source>
        <dbReference type="ARBA" id="ARBA00043942"/>
    </source>
</evidence>
<comment type="subcellular location">
    <subcellularLocation>
        <location evidence="2">Synaptic cleft</location>
    </subcellularLocation>
</comment>
<organism evidence="5">
    <name type="scientific">Rhipicephalus appendiculatus</name>
    <name type="common">Brown ear tick</name>
    <dbReference type="NCBI Taxonomy" id="34631"/>
    <lineage>
        <taxon>Eukaryota</taxon>
        <taxon>Metazoa</taxon>
        <taxon>Ecdysozoa</taxon>
        <taxon>Arthropoda</taxon>
        <taxon>Chelicerata</taxon>
        <taxon>Arachnida</taxon>
        <taxon>Acari</taxon>
        <taxon>Parasitiformes</taxon>
        <taxon>Ixodida</taxon>
        <taxon>Ixodoidea</taxon>
        <taxon>Ixodidae</taxon>
        <taxon>Rhipicephalinae</taxon>
        <taxon>Rhipicephalus</taxon>
        <taxon>Rhipicephalus</taxon>
    </lineage>
</organism>